<feature type="compositionally biased region" description="Polar residues" evidence="1">
    <location>
        <begin position="1"/>
        <end position="14"/>
    </location>
</feature>
<keyword evidence="3" id="KW-1185">Reference proteome</keyword>
<feature type="compositionally biased region" description="Basic residues" evidence="1">
    <location>
        <begin position="157"/>
        <end position="174"/>
    </location>
</feature>
<feature type="region of interest" description="Disordered" evidence="1">
    <location>
        <begin position="1"/>
        <end position="54"/>
    </location>
</feature>
<feature type="region of interest" description="Disordered" evidence="1">
    <location>
        <begin position="87"/>
        <end position="181"/>
    </location>
</feature>
<evidence type="ECO:0000313" key="3">
    <source>
        <dbReference type="Proteomes" id="UP001369815"/>
    </source>
</evidence>
<feature type="region of interest" description="Disordered" evidence="1">
    <location>
        <begin position="255"/>
        <end position="350"/>
    </location>
</feature>
<evidence type="ECO:0000313" key="2">
    <source>
        <dbReference type="EMBL" id="KAK6952176.1"/>
    </source>
</evidence>
<comment type="caution">
    <text evidence="2">The sequence shown here is derived from an EMBL/GenBank/DDBJ whole genome shotgun (WGS) entry which is preliminary data.</text>
</comment>
<feature type="compositionally biased region" description="Low complexity" evidence="1">
    <location>
        <begin position="131"/>
        <end position="155"/>
    </location>
</feature>
<organism evidence="2 3">
    <name type="scientific">Daldinia eschscholtzii</name>
    <dbReference type="NCBI Taxonomy" id="292717"/>
    <lineage>
        <taxon>Eukaryota</taxon>
        <taxon>Fungi</taxon>
        <taxon>Dikarya</taxon>
        <taxon>Ascomycota</taxon>
        <taxon>Pezizomycotina</taxon>
        <taxon>Sordariomycetes</taxon>
        <taxon>Xylariomycetidae</taxon>
        <taxon>Xylariales</taxon>
        <taxon>Hypoxylaceae</taxon>
        <taxon>Daldinia</taxon>
    </lineage>
</organism>
<sequence length="502" mass="53827">MADTSYPSTHPTPQIRSHSSLRSRIHPQTSTTASSPPNDSNFPRRSQPFTFPPLFPKITSSTFLVPSTAEGRPIPLDDSTAAHRTTALRQLSRSQPSTRQRYSRAKPPSSVKSSTGTYSQPVVVRTYPGASSSSSSTVKGPVSVSSTTSSQNPSSQRIKRNSTMKDKMRRKGSEKRRTAVDAKLPPLESFTFKSIIADIQQDVGADLDRIAEICARTKYSLSNQYEVHIAPQGSGAGFLGPPSTSLRHHVPTGLTPQVISSDDEHAGLMQRKRRSATRRRNTAYGTLETIMSSSRSSDEDKSNKKPAAQIIEEVSRTTMGTNDESASADSTEAQASSEQQDNPQGSPSSRSALFATAIMDTSRSQAQGNAASQGTCGVILLSGPAEPQTSQNHLETKTSPIGSTGRYYAREYLSSVPQAVASKSVAAADITTPEEPRGPSGLLSGFGAWMPWKGVKPFSEIPGADPEVSRGYSSYAEGTLRELLKSTEQVGDTTRKGANPIT</sequence>
<accession>A0AAX6MIA0</accession>
<feature type="compositionally biased region" description="Polar residues" evidence="1">
    <location>
        <begin position="27"/>
        <end position="49"/>
    </location>
</feature>
<gene>
    <name evidence="2" type="ORF">Daesc_006709</name>
</gene>
<proteinExistence type="predicted"/>
<dbReference type="Proteomes" id="UP001369815">
    <property type="component" value="Unassembled WGS sequence"/>
</dbReference>
<evidence type="ECO:0000256" key="1">
    <source>
        <dbReference type="SAM" id="MobiDB-lite"/>
    </source>
</evidence>
<feature type="compositionally biased region" description="Polar residues" evidence="1">
    <location>
        <begin position="110"/>
        <end position="120"/>
    </location>
</feature>
<feature type="compositionally biased region" description="Polar residues" evidence="1">
    <location>
        <begin position="316"/>
        <end position="350"/>
    </location>
</feature>
<dbReference type="AlphaFoldDB" id="A0AAX6MIA0"/>
<feature type="compositionally biased region" description="Polar residues" evidence="1">
    <location>
        <begin position="87"/>
        <end position="100"/>
    </location>
</feature>
<reference evidence="2 3" key="1">
    <citation type="journal article" date="2024" name="Front Chem Biol">
        <title>Unveiling the potential of Daldinia eschscholtzii MFLUCC 19-0629 through bioactivity and bioinformatics studies for enhanced sustainable agriculture production.</title>
        <authorList>
            <person name="Brooks S."/>
            <person name="Weaver J.A."/>
            <person name="Klomchit A."/>
            <person name="Alharthi S.A."/>
            <person name="Onlamun T."/>
            <person name="Nurani R."/>
            <person name="Vong T.K."/>
            <person name="Alberti F."/>
            <person name="Greco C."/>
        </authorList>
    </citation>
    <scope>NUCLEOTIDE SEQUENCE [LARGE SCALE GENOMIC DNA]</scope>
    <source>
        <strain evidence="2">MFLUCC 19-0629</strain>
    </source>
</reference>
<feature type="compositionally biased region" description="Basic residues" evidence="1">
    <location>
        <begin position="270"/>
        <end position="281"/>
    </location>
</feature>
<name>A0AAX6MIA0_9PEZI</name>
<protein>
    <submittedName>
        <fullName evidence="2">Uncharacterized protein</fullName>
    </submittedName>
</protein>
<dbReference type="EMBL" id="JBANMG010000006">
    <property type="protein sequence ID" value="KAK6952176.1"/>
    <property type="molecule type" value="Genomic_DNA"/>
</dbReference>